<accession>A0A7V6CEV4</accession>
<dbReference type="InterPro" id="IPR046778">
    <property type="entry name" value="UPF0758_N"/>
</dbReference>
<evidence type="ECO:0000256" key="2">
    <source>
        <dbReference type="ARBA" id="ARBA00022723"/>
    </source>
</evidence>
<keyword evidence="2" id="KW-0479">Metal-binding</keyword>
<dbReference type="PROSITE" id="PS01302">
    <property type="entry name" value="UPF0758"/>
    <property type="match status" value="1"/>
</dbReference>
<dbReference type="InterPro" id="IPR010994">
    <property type="entry name" value="RuvA_2-like"/>
</dbReference>
<evidence type="ECO:0000256" key="3">
    <source>
        <dbReference type="ARBA" id="ARBA00022801"/>
    </source>
</evidence>
<gene>
    <name evidence="8" type="primary">radC</name>
    <name evidence="8" type="ORF">ENM15_09265</name>
</gene>
<evidence type="ECO:0000256" key="1">
    <source>
        <dbReference type="ARBA" id="ARBA00022670"/>
    </source>
</evidence>
<name>A0A7V6CEV4_9BACT</name>
<dbReference type="GO" id="GO:0006508">
    <property type="term" value="P:proteolysis"/>
    <property type="evidence" value="ECO:0007669"/>
    <property type="project" value="UniProtKB-KW"/>
</dbReference>
<dbReference type="InterPro" id="IPR037518">
    <property type="entry name" value="MPN"/>
</dbReference>
<comment type="caution">
    <text evidence="8">The sequence shown here is derived from an EMBL/GenBank/DDBJ whole genome shotgun (WGS) entry which is preliminary data.</text>
</comment>
<dbReference type="SUPFAM" id="SSF47781">
    <property type="entry name" value="RuvA domain 2-like"/>
    <property type="match status" value="1"/>
</dbReference>
<reference evidence="8" key="1">
    <citation type="journal article" date="2020" name="mSystems">
        <title>Genome- and Community-Level Interaction Insights into Carbon Utilization and Element Cycling Functions of Hydrothermarchaeota in Hydrothermal Sediment.</title>
        <authorList>
            <person name="Zhou Z."/>
            <person name="Liu Y."/>
            <person name="Xu W."/>
            <person name="Pan J."/>
            <person name="Luo Z.H."/>
            <person name="Li M."/>
        </authorList>
    </citation>
    <scope>NUCLEOTIDE SEQUENCE [LARGE SCALE GENOMIC DNA]</scope>
    <source>
        <strain evidence="8">SpSt-106</strain>
    </source>
</reference>
<keyword evidence="3" id="KW-0378">Hydrolase</keyword>
<dbReference type="NCBIfam" id="NF000642">
    <property type="entry name" value="PRK00024.1"/>
    <property type="match status" value="1"/>
</dbReference>
<keyword evidence="4" id="KW-0862">Zinc</keyword>
<proteinExistence type="inferred from homology"/>
<keyword evidence="1" id="KW-0645">Protease</keyword>
<feature type="domain" description="MPN" evidence="7">
    <location>
        <begin position="118"/>
        <end position="240"/>
    </location>
</feature>
<dbReference type="InterPro" id="IPR001405">
    <property type="entry name" value="UPF0758"/>
</dbReference>
<organism evidence="8">
    <name type="scientific">Thermodesulfobacterium geofontis</name>
    <dbReference type="NCBI Taxonomy" id="1295609"/>
    <lineage>
        <taxon>Bacteria</taxon>
        <taxon>Pseudomonadati</taxon>
        <taxon>Thermodesulfobacteriota</taxon>
        <taxon>Thermodesulfobacteria</taxon>
        <taxon>Thermodesulfobacteriales</taxon>
        <taxon>Thermodesulfobacteriaceae</taxon>
        <taxon>Thermodesulfobacterium</taxon>
    </lineage>
</organism>
<evidence type="ECO:0000256" key="6">
    <source>
        <dbReference type="RuleBase" id="RU003797"/>
    </source>
</evidence>
<evidence type="ECO:0000256" key="4">
    <source>
        <dbReference type="ARBA" id="ARBA00022833"/>
    </source>
</evidence>
<dbReference type="InterPro" id="IPR020891">
    <property type="entry name" value="UPF0758_CS"/>
</dbReference>
<evidence type="ECO:0000313" key="8">
    <source>
        <dbReference type="EMBL" id="HHQ16981.1"/>
    </source>
</evidence>
<dbReference type="GO" id="GO:0008237">
    <property type="term" value="F:metallopeptidase activity"/>
    <property type="evidence" value="ECO:0007669"/>
    <property type="project" value="UniProtKB-KW"/>
</dbReference>
<dbReference type="NCBIfam" id="TIGR00608">
    <property type="entry name" value="radc"/>
    <property type="match status" value="1"/>
</dbReference>
<sequence length="252" mass="28965">MENLVMGINKEKILLSAYEKAKGHRKRVKERFLKEGPETFTDEDLLELLLMLNLPFKDTRKLARELLNHYKTLDNVLDAPLEELSKFKGLKEKGTLPLKVVKEVARRYLKAKALKTEYLRSPEEVYNYLKYEMQNLSRETLKTIFLDAKSKVLGIETLFEGTITESAVYPREIFGKALEKKAVFLILVHNHPSGDVTPSKEDIKLTKNLILAGLLLQCKIVDHLIIGKNGYFSMAEKGIIENLEKEIFSILK</sequence>
<comment type="similarity">
    <text evidence="6">Belongs to the UPF0758 family.</text>
</comment>
<dbReference type="PANTHER" id="PTHR30471">
    <property type="entry name" value="DNA REPAIR PROTEIN RADC"/>
    <property type="match status" value="1"/>
</dbReference>
<dbReference type="Gene3D" id="3.40.140.10">
    <property type="entry name" value="Cytidine Deaminase, domain 2"/>
    <property type="match status" value="1"/>
</dbReference>
<dbReference type="GO" id="GO:0046872">
    <property type="term" value="F:metal ion binding"/>
    <property type="evidence" value="ECO:0007669"/>
    <property type="project" value="UniProtKB-KW"/>
</dbReference>
<keyword evidence="5" id="KW-0482">Metalloprotease</keyword>
<dbReference type="EMBL" id="DRWR01000145">
    <property type="protein sequence ID" value="HHQ16981.1"/>
    <property type="molecule type" value="Genomic_DNA"/>
</dbReference>
<dbReference type="PROSITE" id="PS50249">
    <property type="entry name" value="MPN"/>
    <property type="match status" value="1"/>
</dbReference>
<dbReference type="CDD" id="cd08071">
    <property type="entry name" value="MPN_DUF2466"/>
    <property type="match status" value="1"/>
</dbReference>
<dbReference type="Pfam" id="PF20582">
    <property type="entry name" value="UPF0758_N"/>
    <property type="match status" value="1"/>
</dbReference>
<dbReference type="InterPro" id="IPR025657">
    <property type="entry name" value="RadC_JAB"/>
</dbReference>
<evidence type="ECO:0000259" key="7">
    <source>
        <dbReference type="PROSITE" id="PS50249"/>
    </source>
</evidence>
<dbReference type="AlphaFoldDB" id="A0A7V6CEV4"/>
<dbReference type="Pfam" id="PF04002">
    <property type="entry name" value="RadC"/>
    <property type="match status" value="1"/>
</dbReference>
<evidence type="ECO:0000256" key="5">
    <source>
        <dbReference type="ARBA" id="ARBA00023049"/>
    </source>
</evidence>
<dbReference type="PANTHER" id="PTHR30471:SF3">
    <property type="entry name" value="UPF0758 PROTEIN YEES-RELATED"/>
    <property type="match status" value="1"/>
</dbReference>
<protein>
    <submittedName>
        <fullName evidence="8">DNA repair protein RadC</fullName>
    </submittedName>
</protein>